<dbReference type="EMBL" id="JAYMYQ010000004">
    <property type="protein sequence ID" value="KAK7338531.1"/>
    <property type="molecule type" value="Genomic_DNA"/>
</dbReference>
<evidence type="ECO:0000313" key="2">
    <source>
        <dbReference type="Proteomes" id="UP001367508"/>
    </source>
</evidence>
<reference evidence="1 2" key="1">
    <citation type="submission" date="2024-01" db="EMBL/GenBank/DDBJ databases">
        <title>The genomes of 5 underutilized Papilionoideae crops provide insights into root nodulation and disease resistanc.</title>
        <authorList>
            <person name="Jiang F."/>
        </authorList>
    </citation>
    <scope>NUCLEOTIDE SEQUENCE [LARGE SCALE GENOMIC DNA]</scope>
    <source>
        <strain evidence="1">LVBAO_FW01</strain>
        <tissue evidence="1">Leaves</tissue>
    </source>
</reference>
<dbReference type="Proteomes" id="UP001367508">
    <property type="component" value="Unassembled WGS sequence"/>
</dbReference>
<dbReference type="AlphaFoldDB" id="A0AAN9LMU6"/>
<name>A0AAN9LMU6_CANGL</name>
<proteinExistence type="predicted"/>
<comment type="caution">
    <text evidence="1">The sequence shown here is derived from an EMBL/GenBank/DDBJ whole genome shotgun (WGS) entry which is preliminary data.</text>
</comment>
<evidence type="ECO:0000313" key="1">
    <source>
        <dbReference type="EMBL" id="KAK7338531.1"/>
    </source>
</evidence>
<keyword evidence="2" id="KW-1185">Reference proteome</keyword>
<organism evidence="1 2">
    <name type="scientific">Canavalia gladiata</name>
    <name type="common">Sword bean</name>
    <name type="synonym">Dolichos gladiatus</name>
    <dbReference type="NCBI Taxonomy" id="3824"/>
    <lineage>
        <taxon>Eukaryota</taxon>
        <taxon>Viridiplantae</taxon>
        <taxon>Streptophyta</taxon>
        <taxon>Embryophyta</taxon>
        <taxon>Tracheophyta</taxon>
        <taxon>Spermatophyta</taxon>
        <taxon>Magnoliopsida</taxon>
        <taxon>eudicotyledons</taxon>
        <taxon>Gunneridae</taxon>
        <taxon>Pentapetalae</taxon>
        <taxon>rosids</taxon>
        <taxon>fabids</taxon>
        <taxon>Fabales</taxon>
        <taxon>Fabaceae</taxon>
        <taxon>Papilionoideae</taxon>
        <taxon>50 kb inversion clade</taxon>
        <taxon>NPAAA clade</taxon>
        <taxon>indigoferoid/millettioid clade</taxon>
        <taxon>Phaseoleae</taxon>
        <taxon>Canavalia</taxon>
    </lineage>
</organism>
<sequence length="72" mass="7905">MGQRTQSLQTGSHETEIKKPMSSIEGIYDAVVAPIISVLVPSELHDLLLLIRLGQSSSLELSLRNELSMVPF</sequence>
<accession>A0AAN9LMU6</accession>
<protein>
    <submittedName>
        <fullName evidence="1">Uncharacterized protein</fullName>
    </submittedName>
</protein>
<gene>
    <name evidence="1" type="ORF">VNO77_19144</name>
</gene>